<gene>
    <name evidence="1" type="ORF">FHS39_004541</name>
</gene>
<dbReference type="EMBL" id="JACHJH010000007">
    <property type="protein sequence ID" value="MBB4895463.1"/>
    <property type="molecule type" value="Genomic_DNA"/>
</dbReference>
<comment type="caution">
    <text evidence="1">The sequence shown here is derived from an EMBL/GenBank/DDBJ whole genome shotgun (WGS) entry which is preliminary data.</text>
</comment>
<sequence>MAIVAREPLGVVAGALAPGDLVPRDASLAVVEAERVKVVAAYRFEARERERRAASGMVPLTRPDALNLLMALPLGEPVPAGSLNGRERRALKALPKGAVVRRDGLITRLATRPVHVDMVLVPGRSWESAMEQAERFTPFTARSVLMDGVLRRKDEAVMRADFYGIGLLHIQGDAVEVVVPPSPFVRKRHTVAGWKFLEDVNRQLP</sequence>
<evidence type="ECO:0000313" key="2">
    <source>
        <dbReference type="Proteomes" id="UP000556084"/>
    </source>
</evidence>
<organism evidence="1 2">
    <name type="scientific">Streptomyces olivoverticillatus</name>
    <dbReference type="NCBI Taxonomy" id="66427"/>
    <lineage>
        <taxon>Bacteria</taxon>
        <taxon>Bacillati</taxon>
        <taxon>Actinomycetota</taxon>
        <taxon>Actinomycetes</taxon>
        <taxon>Kitasatosporales</taxon>
        <taxon>Streptomycetaceae</taxon>
        <taxon>Streptomyces</taxon>
    </lineage>
</organism>
<name>A0A7W7LS70_9ACTN</name>
<proteinExistence type="predicted"/>
<accession>A0A7W7LS70</accession>
<evidence type="ECO:0000313" key="1">
    <source>
        <dbReference type="EMBL" id="MBB4895463.1"/>
    </source>
</evidence>
<dbReference type="Proteomes" id="UP000556084">
    <property type="component" value="Unassembled WGS sequence"/>
</dbReference>
<dbReference type="RefSeq" id="WP_184351240.1">
    <property type="nucleotide sequence ID" value="NZ_JACHJH010000007.1"/>
</dbReference>
<dbReference type="AlphaFoldDB" id="A0A7W7LS70"/>
<keyword evidence="2" id="KW-1185">Reference proteome</keyword>
<protein>
    <submittedName>
        <fullName evidence="1">Uncharacterized protein</fullName>
    </submittedName>
</protein>
<reference evidence="1 2" key="1">
    <citation type="submission" date="2020-08" db="EMBL/GenBank/DDBJ databases">
        <title>Genomic Encyclopedia of Type Strains, Phase III (KMG-III): the genomes of soil and plant-associated and newly described type strains.</title>
        <authorList>
            <person name="Whitman W."/>
        </authorList>
    </citation>
    <scope>NUCLEOTIDE SEQUENCE [LARGE SCALE GENOMIC DNA]</scope>
    <source>
        <strain evidence="1 2">CECT 3266</strain>
    </source>
</reference>